<dbReference type="Pfam" id="PF00015">
    <property type="entry name" value="MCPsignal"/>
    <property type="match status" value="1"/>
</dbReference>
<reference evidence="5 6" key="1">
    <citation type="submission" date="2016-12" db="EMBL/GenBank/DDBJ databases">
        <title>Complete genome sequence of Clostridium kluyveri JZZ isolated from the pit mud of a Chinese flavor liquor-making factory.</title>
        <authorList>
            <person name="Wang Y."/>
        </authorList>
    </citation>
    <scope>NUCLEOTIDE SEQUENCE [LARGE SCALE GENOMIC DNA]</scope>
    <source>
        <strain evidence="5 6">JZZ</strain>
    </source>
</reference>
<evidence type="ECO:0000313" key="5">
    <source>
        <dbReference type="EMBL" id="APM38476.1"/>
    </source>
</evidence>
<dbReference type="PROSITE" id="PS50111">
    <property type="entry name" value="CHEMOTAXIS_TRANSDUC_2"/>
    <property type="match status" value="1"/>
</dbReference>
<evidence type="ECO:0000256" key="1">
    <source>
        <dbReference type="ARBA" id="ARBA00023224"/>
    </source>
</evidence>
<evidence type="ECO:0000259" key="4">
    <source>
        <dbReference type="PROSITE" id="PS50111"/>
    </source>
</evidence>
<dbReference type="OrthoDB" id="9816519at2"/>
<dbReference type="Pfam" id="PF22673">
    <property type="entry name" value="MCP-like_PDC_1"/>
    <property type="match status" value="1"/>
</dbReference>
<dbReference type="InterPro" id="IPR004090">
    <property type="entry name" value="Chemotax_Me-accpt_rcpt"/>
</dbReference>
<keyword evidence="1 3" id="KW-0807">Transducer</keyword>
<dbReference type="EMBL" id="CP018335">
    <property type="protein sequence ID" value="APM38476.1"/>
    <property type="molecule type" value="Genomic_DNA"/>
</dbReference>
<dbReference type="Gene3D" id="1.10.287.950">
    <property type="entry name" value="Methyl-accepting chemotaxis protein"/>
    <property type="match status" value="1"/>
</dbReference>
<dbReference type="CDD" id="cd18773">
    <property type="entry name" value="PDC1_HK_sensor"/>
    <property type="match status" value="1"/>
</dbReference>
<dbReference type="Proteomes" id="UP000184604">
    <property type="component" value="Chromosome"/>
</dbReference>
<dbReference type="InterPro" id="IPR004089">
    <property type="entry name" value="MCPsignal_dom"/>
</dbReference>
<dbReference type="GO" id="GO:0007165">
    <property type="term" value="P:signal transduction"/>
    <property type="evidence" value="ECO:0007669"/>
    <property type="project" value="UniProtKB-KW"/>
</dbReference>
<comment type="similarity">
    <text evidence="2">Belongs to the methyl-accepting chemotaxis (MCP) protein family.</text>
</comment>
<evidence type="ECO:0000256" key="3">
    <source>
        <dbReference type="PROSITE-ProRule" id="PRU00284"/>
    </source>
</evidence>
<dbReference type="GO" id="GO:0016020">
    <property type="term" value="C:membrane"/>
    <property type="evidence" value="ECO:0007669"/>
    <property type="project" value="InterPro"/>
</dbReference>
<proteinExistence type="inferred from homology"/>
<dbReference type="Gene3D" id="3.30.450.20">
    <property type="entry name" value="PAS domain"/>
    <property type="match status" value="1"/>
</dbReference>
<dbReference type="PANTHER" id="PTHR32089:SF112">
    <property type="entry name" value="LYSOZYME-LIKE PROTEIN-RELATED"/>
    <property type="match status" value="1"/>
</dbReference>
<dbReference type="PANTHER" id="PTHR32089">
    <property type="entry name" value="METHYL-ACCEPTING CHEMOTAXIS PROTEIN MCPB"/>
    <property type="match status" value="1"/>
</dbReference>
<dbReference type="SMART" id="SM00283">
    <property type="entry name" value="MA"/>
    <property type="match status" value="1"/>
</dbReference>
<dbReference type="InterPro" id="IPR029151">
    <property type="entry name" value="Sensor-like_sf"/>
</dbReference>
<protein>
    <submittedName>
        <fullName evidence="5">Chemotaxis protein</fullName>
    </submittedName>
</protein>
<dbReference type="SUPFAM" id="SSF58104">
    <property type="entry name" value="Methyl-accepting chemotaxis protein (MCP) signaling domain"/>
    <property type="match status" value="1"/>
</dbReference>
<feature type="domain" description="Methyl-accepting transducer" evidence="4">
    <location>
        <begin position="89"/>
        <end position="325"/>
    </location>
</feature>
<dbReference type="GO" id="GO:0006935">
    <property type="term" value="P:chemotaxis"/>
    <property type="evidence" value="ECO:0007669"/>
    <property type="project" value="InterPro"/>
</dbReference>
<name>A0A1L5F633_CLOKL</name>
<organism evidence="5 6">
    <name type="scientific">Clostridium kluyveri</name>
    <dbReference type="NCBI Taxonomy" id="1534"/>
    <lineage>
        <taxon>Bacteria</taxon>
        <taxon>Bacillati</taxon>
        <taxon>Bacillota</taxon>
        <taxon>Clostridia</taxon>
        <taxon>Eubacteriales</taxon>
        <taxon>Clostridiaceae</taxon>
        <taxon>Clostridium</taxon>
    </lineage>
</organism>
<dbReference type="GO" id="GO:0004888">
    <property type="term" value="F:transmembrane signaling receptor activity"/>
    <property type="evidence" value="ECO:0007669"/>
    <property type="project" value="InterPro"/>
</dbReference>
<dbReference type="RefSeq" id="WP_073538146.1">
    <property type="nucleotide sequence ID" value="NZ_CP018335.1"/>
</dbReference>
<evidence type="ECO:0000313" key="6">
    <source>
        <dbReference type="Proteomes" id="UP000184604"/>
    </source>
</evidence>
<evidence type="ECO:0000256" key="2">
    <source>
        <dbReference type="ARBA" id="ARBA00029447"/>
    </source>
</evidence>
<gene>
    <name evidence="5" type="ORF">BS101_06850</name>
</gene>
<dbReference type="AlphaFoldDB" id="A0A1L5F633"/>
<sequence>MIYFFIGLILGIFLSFVAFLHRHNKDKVLIQKFLNNLLNDNYYFTIDEKDKSSYLTLIDSLRKKLLKTNFKFQVLFTKIYSVSHNLSSTIEYTSSSTELLYEEANTLSETNNISSYKVNDTLNIIREISSLFENIKDTSKNISITSDESQQIIMKGLKDILGIVSSIQEIKSSTDKTMKNIKELKQISIEISSILNTVNDIASQTHMLSLNASIEAARAGEYGKGFSVVAKEISSLAENSKNSVLEISKLIEKIEKQIEIVIETSIPNEKNVEKSVAYSQNIENILNEIKMSVAAIVNSVNEIINVTDKEYESIKNMNSKCNEVQESFEVISSNVENMYSSVKTQNESIKELKEMQKFLIDTSSSLDSFCEKIEKDIAKLNTDKVKIMCSEIITLIKKDLLSEYKLSSLDESIHKKLLCEFSDKHSYIEAIWTNDNMGKFIYSNPPNGIANANVRKWFEESIKGKEYISDVYISAITANPCVTVSIPIVDSNNIITGVIGIDLKIDV</sequence>
<dbReference type="SUPFAM" id="SSF103190">
    <property type="entry name" value="Sensory domain-like"/>
    <property type="match status" value="1"/>
</dbReference>
<dbReference type="PRINTS" id="PR00260">
    <property type="entry name" value="CHEMTRNSDUCR"/>
</dbReference>
<accession>A0A1L5F633</accession>